<dbReference type="GO" id="GO:0030332">
    <property type="term" value="F:cyclin binding"/>
    <property type="evidence" value="ECO:0007669"/>
    <property type="project" value="TreeGrafter"/>
</dbReference>
<dbReference type="GO" id="GO:0061630">
    <property type="term" value="F:ubiquitin protein ligase activity"/>
    <property type="evidence" value="ECO:0007669"/>
    <property type="project" value="TreeGrafter"/>
</dbReference>
<protein>
    <recommendedName>
        <fullName evidence="3">Ubiquitin-conjugating enzyme E2C-binding protein</fullName>
    </recommendedName>
</protein>
<sequence length="387" mass="41630">MATVIYAELLFNIRQVTVAVSLPSPRDATTAAKIVDEGRRLCLDHDGQSGSLDLPAAVGFDASLGLSEGRLTELVWRLGVANALPRVLDTCAVPWSALHLKAASPVLCKTCRSCLVPPNVVASWKDLPSDNWAEMMEFWHCHKPVNTQSESGHSALANRGYGANATMGAQTGVGLVGTSSFVFAESDCCKLLFACSPIEPRFKASALARDEARATTELLVFCAKCGSQVGSDSSGRPGVTLFKWQVMCEATPPGRAPSGPECLAATMLTAMACSGYAKFTIVPCATHDEPDTDALFIWVLNPHVVYTSTAVQGSRGAVKVFYQDISLARGHRLVEPVTSDVQEISLPAESIDTVRQALVFSNKLLPERERQFKDWTTALLPRWSAEA</sequence>
<dbReference type="GO" id="GO:0043161">
    <property type="term" value="P:proteasome-mediated ubiquitin-dependent protein catabolic process"/>
    <property type="evidence" value="ECO:0007669"/>
    <property type="project" value="TreeGrafter"/>
</dbReference>
<evidence type="ECO:0008006" key="3">
    <source>
        <dbReference type="Google" id="ProtNLM"/>
    </source>
</evidence>
<dbReference type="Proteomes" id="UP000226192">
    <property type="component" value="Unassembled WGS sequence"/>
</dbReference>
<dbReference type="GO" id="GO:0005634">
    <property type="term" value="C:nucleus"/>
    <property type="evidence" value="ECO:0007669"/>
    <property type="project" value="TreeGrafter"/>
</dbReference>
<dbReference type="GO" id="GO:0000209">
    <property type="term" value="P:protein polyubiquitination"/>
    <property type="evidence" value="ECO:0007669"/>
    <property type="project" value="TreeGrafter"/>
</dbReference>
<accession>A0A2C5XB32</accession>
<name>A0A2C5XB32_9HYPO</name>
<dbReference type="EMBL" id="NJET01000017">
    <property type="protein sequence ID" value="PHH65519.1"/>
    <property type="molecule type" value="Genomic_DNA"/>
</dbReference>
<evidence type="ECO:0000313" key="1">
    <source>
        <dbReference type="EMBL" id="PHH65519.1"/>
    </source>
</evidence>
<evidence type="ECO:0000313" key="2">
    <source>
        <dbReference type="Proteomes" id="UP000226192"/>
    </source>
</evidence>
<dbReference type="Pfam" id="PF09814">
    <property type="entry name" value="HECT_2"/>
    <property type="match status" value="1"/>
</dbReference>
<dbReference type="GO" id="GO:0000151">
    <property type="term" value="C:ubiquitin ligase complex"/>
    <property type="evidence" value="ECO:0007669"/>
    <property type="project" value="TreeGrafter"/>
</dbReference>
<dbReference type="OrthoDB" id="66510at2759"/>
<dbReference type="PANTHER" id="PTHR31531">
    <property type="entry name" value="E3 UBIQUITIN-PROTEIN LIGASE E3D FAMILY MEMBER"/>
    <property type="match status" value="1"/>
</dbReference>
<dbReference type="PANTHER" id="PTHR31531:SF2">
    <property type="entry name" value="E3 UBIQUITIN-PROTEIN LIGASE E3D"/>
    <property type="match status" value="1"/>
</dbReference>
<organism evidence="1 2">
    <name type="scientific">Ophiocordyceps australis</name>
    <dbReference type="NCBI Taxonomy" id="1399860"/>
    <lineage>
        <taxon>Eukaryota</taxon>
        <taxon>Fungi</taxon>
        <taxon>Dikarya</taxon>
        <taxon>Ascomycota</taxon>
        <taxon>Pezizomycotina</taxon>
        <taxon>Sordariomycetes</taxon>
        <taxon>Hypocreomycetidae</taxon>
        <taxon>Hypocreales</taxon>
        <taxon>Ophiocordycipitaceae</taxon>
        <taxon>Ophiocordyceps</taxon>
    </lineage>
</organism>
<dbReference type="AlphaFoldDB" id="A0A2C5XB32"/>
<gene>
    <name evidence="1" type="ORF">CDD81_2299</name>
</gene>
<dbReference type="GO" id="GO:0005829">
    <property type="term" value="C:cytosol"/>
    <property type="evidence" value="ECO:0007669"/>
    <property type="project" value="TreeGrafter"/>
</dbReference>
<dbReference type="STRING" id="1399860.A0A2C5XB32"/>
<proteinExistence type="predicted"/>
<keyword evidence="2" id="KW-1185">Reference proteome</keyword>
<comment type="caution">
    <text evidence="1">The sequence shown here is derived from an EMBL/GenBank/DDBJ whole genome shotgun (WGS) entry which is preliminary data.</text>
</comment>
<reference evidence="1 2" key="1">
    <citation type="submission" date="2017-06" db="EMBL/GenBank/DDBJ databases">
        <title>Ant-infecting Ophiocordyceps genomes reveal a high diversity of potential behavioral manipulation genes and a possible major role for enterotoxins.</title>
        <authorList>
            <person name="De Bekker C."/>
            <person name="Evans H.C."/>
            <person name="Brachmann A."/>
            <person name="Hughes D.P."/>
        </authorList>
    </citation>
    <scope>NUCLEOTIDE SEQUENCE [LARGE SCALE GENOMIC DNA]</scope>
    <source>
        <strain evidence="1 2">Map64</strain>
    </source>
</reference>
<dbReference type="GO" id="GO:0031624">
    <property type="term" value="F:ubiquitin conjugating enzyme binding"/>
    <property type="evidence" value="ECO:0007669"/>
    <property type="project" value="TreeGrafter"/>
</dbReference>
<dbReference type="InterPro" id="IPR019193">
    <property type="entry name" value="UBQ-conj_enz_E2-bd_prot"/>
</dbReference>
<dbReference type="GO" id="GO:0051865">
    <property type="term" value="P:protein autoubiquitination"/>
    <property type="evidence" value="ECO:0007669"/>
    <property type="project" value="TreeGrafter"/>
</dbReference>
<dbReference type="GO" id="GO:0006513">
    <property type="term" value="P:protein monoubiquitination"/>
    <property type="evidence" value="ECO:0007669"/>
    <property type="project" value="TreeGrafter"/>
</dbReference>